<dbReference type="InterPro" id="IPR017938">
    <property type="entry name" value="Riboflavin_synthase-like_b-brl"/>
</dbReference>
<dbReference type="InterPro" id="IPR019480">
    <property type="entry name" value="Dihydroorotate_DH_Fe-S-bd"/>
</dbReference>
<feature type="binding site" evidence="11 13">
    <location>
        <position position="229"/>
    </location>
    <ligand>
        <name>[2Fe-2S] cluster</name>
        <dbReference type="ChEBI" id="CHEBI:190135"/>
    </ligand>
</feature>
<protein>
    <recommendedName>
        <fullName evidence="11">Dihydroorotate dehydrogenase B (NAD(+)), electron transfer subunit</fullName>
    </recommendedName>
    <alternativeName>
        <fullName evidence="11">Dihydroorotate oxidase B, electron transfer subunit</fullName>
    </alternativeName>
</protein>
<dbReference type="PANTHER" id="PTHR43513:SF3">
    <property type="entry name" value="DIHYDROOROTATE DEHYDROGENASE B (NAD(+)), ELECTRON TRANSFER SUBUNIT-RELATED"/>
    <property type="match status" value="1"/>
</dbReference>
<dbReference type="Pfam" id="PF10418">
    <property type="entry name" value="DHODB_Fe-S_bind"/>
    <property type="match status" value="1"/>
</dbReference>
<evidence type="ECO:0000313" key="15">
    <source>
        <dbReference type="EMBL" id="BDR82040.1"/>
    </source>
</evidence>
<dbReference type="SUPFAM" id="SSF52343">
    <property type="entry name" value="Ferredoxin reductase-like, C-terminal NADP-linked domain"/>
    <property type="match status" value="1"/>
</dbReference>
<evidence type="ECO:0000256" key="9">
    <source>
        <dbReference type="ARBA" id="ARBA00023004"/>
    </source>
</evidence>
<accession>A0A4Q0VEC4</accession>
<dbReference type="SUPFAM" id="SSF63380">
    <property type="entry name" value="Riboflavin synthase domain-like"/>
    <property type="match status" value="1"/>
</dbReference>
<dbReference type="Gene3D" id="2.40.30.10">
    <property type="entry name" value="Translation factors"/>
    <property type="match status" value="1"/>
</dbReference>
<keyword evidence="9 11" id="KW-0408">Iron</keyword>
<comment type="pathway">
    <text evidence="11">Pyrimidine metabolism; UMP biosynthesis via de novo pathway; orotate from (S)-dihydroorotate (NAD(+) route): step 1/1.</text>
</comment>
<evidence type="ECO:0000256" key="10">
    <source>
        <dbReference type="ARBA" id="ARBA00023014"/>
    </source>
</evidence>
<name>A0A4Q0VEC4_CLOTA</name>
<dbReference type="GO" id="GO:0009055">
    <property type="term" value="F:electron transfer activity"/>
    <property type="evidence" value="ECO:0007669"/>
    <property type="project" value="UniProtKB-UniRule"/>
</dbReference>
<dbReference type="GO" id="GO:0046872">
    <property type="term" value="F:metal ion binding"/>
    <property type="evidence" value="ECO:0007669"/>
    <property type="project" value="UniProtKB-KW"/>
</dbReference>
<evidence type="ECO:0000313" key="16">
    <source>
        <dbReference type="EMBL" id="RXI48901.1"/>
    </source>
</evidence>
<evidence type="ECO:0000256" key="7">
    <source>
        <dbReference type="ARBA" id="ARBA00022975"/>
    </source>
</evidence>
<feature type="binding site" evidence="11 13">
    <location>
        <position position="217"/>
    </location>
    <ligand>
        <name>[2Fe-2S] cluster</name>
        <dbReference type="ChEBI" id="CHEBI:190135"/>
    </ligand>
</feature>
<evidence type="ECO:0000256" key="2">
    <source>
        <dbReference type="ARBA" id="ARBA00022448"/>
    </source>
</evidence>
<dbReference type="PIRSF" id="PIRSF006816">
    <property type="entry name" value="Cyc3_hyd_g"/>
    <property type="match status" value="1"/>
</dbReference>
<dbReference type="CDD" id="cd06218">
    <property type="entry name" value="DHOD_e_trans"/>
    <property type="match status" value="1"/>
</dbReference>
<evidence type="ECO:0000256" key="5">
    <source>
        <dbReference type="ARBA" id="ARBA00022723"/>
    </source>
</evidence>
<dbReference type="PROSITE" id="PS51384">
    <property type="entry name" value="FAD_FR"/>
    <property type="match status" value="1"/>
</dbReference>
<dbReference type="Proteomes" id="UP001321763">
    <property type="component" value="Chromosome"/>
</dbReference>
<dbReference type="RefSeq" id="WP_035140138.1">
    <property type="nucleotide sequence ID" value="NZ_AP026811.1"/>
</dbReference>
<feature type="binding site" evidence="11 12">
    <location>
        <begin position="70"/>
        <end position="71"/>
    </location>
    <ligand>
        <name>FAD</name>
        <dbReference type="ChEBI" id="CHEBI:57692"/>
    </ligand>
</feature>
<evidence type="ECO:0000256" key="3">
    <source>
        <dbReference type="ARBA" id="ARBA00022630"/>
    </source>
</evidence>
<dbReference type="InterPro" id="IPR037117">
    <property type="entry name" value="Dihydroorotate_DH_ele_sf"/>
</dbReference>
<dbReference type="UniPathway" id="UPA00070">
    <property type="reaction ID" value="UER00945"/>
</dbReference>
<organism evidence="16 17">
    <name type="scientific">Clostridium tetani</name>
    <dbReference type="NCBI Taxonomy" id="1513"/>
    <lineage>
        <taxon>Bacteria</taxon>
        <taxon>Bacillati</taxon>
        <taxon>Bacillota</taxon>
        <taxon>Clostridia</taxon>
        <taxon>Eubacteriales</taxon>
        <taxon>Clostridiaceae</taxon>
        <taxon>Clostridium</taxon>
    </lineage>
</organism>
<keyword evidence="4 11" id="KW-0001">2Fe-2S</keyword>
<comment type="subunit">
    <text evidence="11">Heterotetramer of 2 PyrK and 2 PyrD type B subunits.</text>
</comment>
<dbReference type="InterPro" id="IPR001433">
    <property type="entry name" value="OxRdtase_FAD/NAD-bd"/>
</dbReference>
<comment type="function">
    <text evidence="11">Responsible for channeling the electrons from the oxidation of dihydroorotate from the FMN redox center in the PyrD type B subunit to the ultimate electron acceptor NAD(+).</text>
</comment>
<reference evidence="15 18" key="2">
    <citation type="submission" date="2022-09" db="EMBL/GenBank/DDBJ databases">
        <title>complete genome sequences of Clostridium tetani str. KHSU-234311-028 isolated from soil.</title>
        <authorList>
            <person name="Sekizuka T."/>
            <person name="Shitada C."/>
            <person name="Takahashi M."/>
            <person name="Kuroda M."/>
        </authorList>
    </citation>
    <scope>NUCLEOTIDE SEQUENCE [LARGE SCALE GENOMIC DNA]</scope>
    <source>
        <strain evidence="15 18">KHSU-234311-028</strain>
    </source>
</reference>
<feature type="binding site" evidence="11 13">
    <location>
        <position position="209"/>
    </location>
    <ligand>
        <name>[2Fe-2S] cluster</name>
        <dbReference type="ChEBI" id="CHEBI:190135"/>
    </ligand>
</feature>
<evidence type="ECO:0000256" key="12">
    <source>
        <dbReference type="PIRSR" id="PIRSR006816-1"/>
    </source>
</evidence>
<sequence length="242" mass="27227">MEYKKAYVIGNKEICENIFKLSIKGDFKGKPGQFYMLRSWEKEPLLSRSISIYSIDDNNLEFLYAVVGEGTKLLSELKKEDSIDLLGPLGNGFPIEDIKGKVAVVSGGIGIAPFYEVVKNLKECEIDLYAGFRKKSYSMENFKKYVKNIYVATETGEKGQKGYITEILQVNKYDMVLCCGPEMMMKKVIKMCKKEEIPIYVSMEKHMACGVGACLGCICKTKSGNKRTCKEGPVFLGDELEE</sequence>
<dbReference type="AlphaFoldDB" id="A0A4Q0VEC4"/>
<dbReference type="HAMAP" id="MF_01211">
    <property type="entry name" value="DHODB_Fe_S_bind"/>
    <property type="match status" value="1"/>
</dbReference>
<dbReference type="EMBL" id="QMAP01000005">
    <property type="protein sequence ID" value="RXI48901.1"/>
    <property type="molecule type" value="Genomic_DNA"/>
</dbReference>
<dbReference type="PANTHER" id="PTHR43513">
    <property type="entry name" value="DIHYDROOROTATE DEHYDROGENASE B (NAD(+)), ELECTRON TRANSFER SUBUNIT"/>
    <property type="match status" value="1"/>
</dbReference>
<evidence type="ECO:0000256" key="1">
    <source>
        <dbReference type="ARBA" id="ARBA00006422"/>
    </source>
</evidence>
<evidence type="ECO:0000313" key="17">
    <source>
        <dbReference type="Proteomes" id="UP000290921"/>
    </source>
</evidence>
<dbReference type="InterPro" id="IPR023455">
    <property type="entry name" value="Dihydroorotate_DHASE_ETsu"/>
</dbReference>
<comment type="cofactor">
    <cofactor evidence="13">
        <name>[2Fe-2S] cluster</name>
        <dbReference type="ChEBI" id="CHEBI:190135"/>
    </cofactor>
    <text evidence="13">Binds 1 [2Fe-2S] cluster per subunit.</text>
</comment>
<comment type="cofactor">
    <cofactor evidence="11 12">
        <name>FAD</name>
        <dbReference type="ChEBI" id="CHEBI:57692"/>
    </cofactor>
    <text evidence="11 12">Binds 1 FAD per subunit.</text>
</comment>
<evidence type="ECO:0000256" key="11">
    <source>
        <dbReference type="HAMAP-Rule" id="MF_01211"/>
    </source>
</evidence>
<proteinExistence type="inferred from homology"/>
<gene>
    <name evidence="11 15" type="primary">pyrK</name>
    <name evidence="16" type="ORF">DP130_05685</name>
    <name evidence="15" type="ORF">K234311028_22860</name>
</gene>
<keyword evidence="8 11" id="KW-0249">Electron transport</keyword>
<dbReference type="InterPro" id="IPR039261">
    <property type="entry name" value="FNR_nucleotide-bd"/>
</dbReference>
<keyword evidence="6 11" id="KW-0274">FAD</keyword>
<dbReference type="InterPro" id="IPR050353">
    <property type="entry name" value="PyrK_electron_transfer"/>
</dbReference>
<evidence type="ECO:0000256" key="13">
    <source>
        <dbReference type="PIRSR" id="PIRSR006816-2"/>
    </source>
</evidence>
<dbReference type="GO" id="GO:0051537">
    <property type="term" value="F:2 iron, 2 sulfur cluster binding"/>
    <property type="evidence" value="ECO:0007669"/>
    <property type="project" value="UniProtKB-KW"/>
</dbReference>
<dbReference type="InterPro" id="IPR017927">
    <property type="entry name" value="FAD-bd_FR_type"/>
</dbReference>
<dbReference type="Proteomes" id="UP000290921">
    <property type="component" value="Unassembled WGS sequence"/>
</dbReference>
<evidence type="ECO:0000256" key="8">
    <source>
        <dbReference type="ARBA" id="ARBA00022982"/>
    </source>
</evidence>
<evidence type="ECO:0000256" key="6">
    <source>
        <dbReference type="ARBA" id="ARBA00022827"/>
    </source>
</evidence>
<keyword evidence="2 11" id="KW-0813">Transport</keyword>
<dbReference type="Pfam" id="PF00175">
    <property type="entry name" value="NAD_binding_1"/>
    <property type="match status" value="1"/>
</dbReference>
<comment type="similarity">
    <text evidence="1 11">Belongs to the PyrK family.</text>
</comment>
<comment type="caution">
    <text evidence="11">Lacks conserved residue(s) required for the propagation of feature annotation.</text>
</comment>
<evidence type="ECO:0000259" key="14">
    <source>
        <dbReference type="PROSITE" id="PS51384"/>
    </source>
</evidence>
<keyword evidence="5 11" id="KW-0479">Metal-binding</keyword>
<reference evidence="16 17" key="1">
    <citation type="submission" date="2018-06" db="EMBL/GenBank/DDBJ databases">
        <title>Genome conservation of Clostridium tetani.</title>
        <authorList>
            <person name="Bruggemann H."/>
            <person name="Popoff M.R."/>
        </authorList>
    </citation>
    <scope>NUCLEOTIDE SEQUENCE [LARGE SCALE GENOMIC DNA]</scope>
    <source>
        <strain evidence="16 17">2017.061</strain>
    </source>
</reference>
<dbReference type="NCBIfam" id="NF000798">
    <property type="entry name" value="PRK00054.1-3"/>
    <property type="match status" value="1"/>
</dbReference>
<feature type="binding site" evidence="11 13">
    <location>
        <position position="214"/>
    </location>
    <ligand>
        <name>[2Fe-2S] cluster</name>
        <dbReference type="ChEBI" id="CHEBI:190135"/>
    </ligand>
</feature>
<keyword evidence="10 11" id="KW-0411">Iron-sulfur</keyword>
<dbReference type="GO" id="GO:0016491">
    <property type="term" value="F:oxidoreductase activity"/>
    <property type="evidence" value="ECO:0007669"/>
    <property type="project" value="InterPro"/>
</dbReference>
<dbReference type="GO" id="GO:0044205">
    <property type="term" value="P:'de novo' UMP biosynthetic process"/>
    <property type="evidence" value="ECO:0007669"/>
    <property type="project" value="UniProtKB-UniRule"/>
</dbReference>
<keyword evidence="3 11" id="KW-0285">Flavoprotein</keyword>
<comment type="cofactor">
    <cofactor evidence="11">
        <name>[2Fe-2S] cluster</name>
        <dbReference type="ChEBI" id="CHEBI:190135"/>
    </cofactor>
    <text evidence="11">Binds 1 [2Fe-2S] cluster per subunit.</text>
</comment>
<dbReference type="Gene3D" id="3.40.50.80">
    <property type="entry name" value="Nucleotide-binding domain of ferredoxin-NADP reductase (FNR) module"/>
    <property type="match status" value="1"/>
</dbReference>
<feature type="domain" description="FAD-binding FR-type" evidence="14">
    <location>
        <begin position="1"/>
        <end position="95"/>
    </location>
</feature>
<dbReference type="Gene3D" id="2.10.240.10">
    <property type="entry name" value="Dihydroorotate dehydrogenase, electron transfer subunit"/>
    <property type="match status" value="1"/>
</dbReference>
<keyword evidence="7 11" id="KW-0665">Pyrimidine biosynthesis</keyword>
<feature type="binding site" evidence="12">
    <location>
        <begin position="48"/>
        <end position="51"/>
    </location>
    <ligand>
        <name>FAD</name>
        <dbReference type="ChEBI" id="CHEBI:57692"/>
    </ligand>
</feature>
<dbReference type="GO" id="GO:0050660">
    <property type="term" value="F:flavin adenine dinucleotide binding"/>
    <property type="evidence" value="ECO:0007669"/>
    <property type="project" value="InterPro"/>
</dbReference>
<evidence type="ECO:0000313" key="18">
    <source>
        <dbReference type="Proteomes" id="UP001321763"/>
    </source>
</evidence>
<dbReference type="EMBL" id="AP026818">
    <property type="protein sequence ID" value="BDR82040.1"/>
    <property type="molecule type" value="Genomic_DNA"/>
</dbReference>
<dbReference type="InterPro" id="IPR012165">
    <property type="entry name" value="Cyt_c3_hydrogenase_gsu"/>
</dbReference>
<evidence type="ECO:0000256" key="4">
    <source>
        <dbReference type="ARBA" id="ARBA00022714"/>
    </source>
</evidence>